<sequence>MAKIHITMQGKGGVGKSFVSATTAQYKLNKAQSPLCIDTDPINATFHGFKSLNVERLNIMEGDEINPRHFDTLIEKIANTQNDVIIDNGASSFVPLSHYLITNQVPTLLKDMGHELIIHTVITGGQALLDTINGFAQLVNQFPEDVRYVVWLNPYWGKIESEGKPFEQLRVYKETKDRIAAIINIPDLKEETFGHDLSNMLQQKITFNEAIDSPERNIMTRQRLKLIRDQLFSQIDNAMVI</sequence>
<gene>
    <name evidence="2" type="ORF">EP47_14115</name>
</gene>
<dbReference type="RefSeq" id="WP_035889651.1">
    <property type="nucleotide sequence ID" value="NZ_JNCF01000024.1"/>
</dbReference>
<evidence type="ECO:0000259" key="1">
    <source>
        <dbReference type="Pfam" id="PF02374"/>
    </source>
</evidence>
<dbReference type="InterPro" id="IPR025723">
    <property type="entry name" value="ArsA/GET3_ATPase-like"/>
</dbReference>
<dbReference type="Pfam" id="PF02374">
    <property type="entry name" value="ArsA_ATPase"/>
    <property type="match status" value="1"/>
</dbReference>
<name>A0A0A2SQW5_9GAMM</name>
<dbReference type="InterPro" id="IPR027417">
    <property type="entry name" value="P-loop_NTPase"/>
</dbReference>
<dbReference type="AlphaFoldDB" id="A0A0A2SQW5"/>
<organism evidence="2 3">
    <name type="scientific">Legionella norrlandica</name>
    <dbReference type="NCBI Taxonomy" id="1498499"/>
    <lineage>
        <taxon>Bacteria</taxon>
        <taxon>Pseudomonadati</taxon>
        <taxon>Pseudomonadota</taxon>
        <taxon>Gammaproteobacteria</taxon>
        <taxon>Legionellales</taxon>
        <taxon>Legionellaceae</taxon>
        <taxon>Legionella</taxon>
    </lineage>
</organism>
<feature type="domain" description="ArsA/GET3 Anion-transporting ATPase-like" evidence="1">
    <location>
        <begin position="6"/>
        <end position="43"/>
    </location>
</feature>
<keyword evidence="3" id="KW-1185">Reference proteome</keyword>
<evidence type="ECO:0000313" key="3">
    <source>
        <dbReference type="Proteomes" id="UP000054422"/>
    </source>
</evidence>
<comment type="caution">
    <text evidence="2">The sequence shown here is derived from an EMBL/GenBank/DDBJ whole genome shotgun (WGS) entry which is preliminary data.</text>
</comment>
<dbReference type="EMBL" id="JNCF01000024">
    <property type="protein sequence ID" value="KGP63147.1"/>
    <property type="molecule type" value="Genomic_DNA"/>
</dbReference>
<dbReference type="Proteomes" id="UP000054422">
    <property type="component" value="Unassembled WGS sequence"/>
</dbReference>
<dbReference type="CDD" id="cd05386">
    <property type="entry name" value="TraL"/>
    <property type="match status" value="1"/>
</dbReference>
<dbReference type="OrthoDB" id="69313at2"/>
<protein>
    <submittedName>
        <fullName evidence="2">Conjugal transfer protein TraL</fullName>
    </submittedName>
</protein>
<proteinExistence type="predicted"/>
<reference evidence="2 3" key="1">
    <citation type="submission" date="2014-05" db="EMBL/GenBank/DDBJ databases">
        <authorList>
            <person name="Rizzardi K."/>
            <person name="Winiecka-Krusnell J."/>
            <person name="Ramliden M."/>
            <person name="Alm E."/>
            <person name="Andersson S."/>
            <person name="Byfors S."/>
        </authorList>
    </citation>
    <scope>NUCLEOTIDE SEQUENCE [LARGE SCALE GENOMIC DNA]</scope>
    <source>
        <strain evidence="2 3">LEGN</strain>
    </source>
</reference>
<dbReference type="STRING" id="1498499.EP47_14115"/>
<accession>A0A0A2SQW5</accession>
<dbReference type="Gene3D" id="3.40.50.300">
    <property type="entry name" value="P-loop containing nucleotide triphosphate hydrolases"/>
    <property type="match status" value="1"/>
</dbReference>
<evidence type="ECO:0000313" key="2">
    <source>
        <dbReference type="EMBL" id="KGP63147.1"/>
    </source>
</evidence>
<dbReference type="NCBIfam" id="NF010461">
    <property type="entry name" value="PRK13886.1"/>
    <property type="match status" value="1"/>
</dbReference>
<dbReference type="SUPFAM" id="SSF52540">
    <property type="entry name" value="P-loop containing nucleoside triphosphate hydrolases"/>
    <property type="match status" value="1"/>
</dbReference>